<evidence type="ECO:0000313" key="1">
    <source>
        <dbReference type="EMBL" id="MVN20988.1"/>
    </source>
</evidence>
<gene>
    <name evidence="1" type="ORF">GO621_05485</name>
</gene>
<keyword evidence="2" id="KW-1185">Reference proteome</keyword>
<dbReference type="EMBL" id="WPIK01000004">
    <property type="protein sequence ID" value="MVN20988.1"/>
    <property type="molecule type" value="Genomic_DNA"/>
</dbReference>
<accession>A0A7K1SUS6</accession>
<dbReference type="Proteomes" id="UP000462014">
    <property type="component" value="Unassembled WGS sequence"/>
</dbReference>
<reference evidence="1 2" key="1">
    <citation type="submission" date="2019-12" db="EMBL/GenBank/DDBJ databases">
        <title>Mucilaginibacter sp. HMF7410 genome sequencing and assembly.</title>
        <authorList>
            <person name="Kang H."/>
            <person name="Cha I."/>
            <person name="Kim H."/>
            <person name="Joh K."/>
        </authorList>
    </citation>
    <scope>NUCLEOTIDE SEQUENCE [LARGE SCALE GENOMIC DNA]</scope>
    <source>
        <strain evidence="1 2">HMF7410</strain>
    </source>
</reference>
<proteinExistence type="predicted"/>
<dbReference type="AlphaFoldDB" id="A0A7K1SUS6"/>
<comment type="caution">
    <text evidence="1">The sequence shown here is derived from an EMBL/GenBank/DDBJ whole genome shotgun (WGS) entry which is preliminary data.</text>
</comment>
<dbReference type="RefSeq" id="WP_157564954.1">
    <property type="nucleotide sequence ID" value="NZ_WPIK01000004.1"/>
</dbReference>
<organism evidence="1 2">
    <name type="scientific">Mucilaginibacter arboris</name>
    <dbReference type="NCBI Taxonomy" id="2682090"/>
    <lineage>
        <taxon>Bacteria</taxon>
        <taxon>Pseudomonadati</taxon>
        <taxon>Bacteroidota</taxon>
        <taxon>Sphingobacteriia</taxon>
        <taxon>Sphingobacteriales</taxon>
        <taxon>Sphingobacteriaceae</taxon>
        <taxon>Mucilaginibacter</taxon>
    </lineage>
</organism>
<protein>
    <submittedName>
        <fullName evidence="1">Uncharacterized protein</fullName>
    </submittedName>
</protein>
<sequence length="70" mass="7860">MKNAVFTYNDELIKISVKNEVKNADMSIEAEIMIDDEENFKICKKDGVSVPVNKNCVIDPALLSLINKCI</sequence>
<evidence type="ECO:0000313" key="2">
    <source>
        <dbReference type="Proteomes" id="UP000462014"/>
    </source>
</evidence>
<name>A0A7K1SUS6_9SPHI</name>